<dbReference type="EMBL" id="JBBLXS010001419">
    <property type="protein sequence ID" value="MEK0189603.1"/>
    <property type="molecule type" value="Genomic_DNA"/>
</dbReference>
<gene>
    <name evidence="1" type="ORF">WMG39_32875</name>
</gene>
<evidence type="ECO:0000313" key="2">
    <source>
        <dbReference type="Proteomes" id="UP001384579"/>
    </source>
</evidence>
<evidence type="ECO:0008006" key="3">
    <source>
        <dbReference type="Google" id="ProtNLM"/>
    </source>
</evidence>
<proteinExistence type="predicted"/>
<comment type="caution">
    <text evidence="1">The sequence shown here is derived from an EMBL/GenBank/DDBJ whole genome shotgun (WGS) entry which is preliminary data.</text>
</comment>
<organism evidence="1 2">
    <name type="scientific">Microcoleus anatoxicus PTRS2</name>
    <dbReference type="NCBI Taxonomy" id="2705321"/>
    <lineage>
        <taxon>Bacteria</taxon>
        <taxon>Bacillati</taxon>
        <taxon>Cyanobacteriota</taxon>
        <taxon>Cyanophyceae</taxon>
        <taxon>Oscillatoriophycideae</taxon>
        <taxon>Oscillatoriales</taxon>
        <taxon>Microcoleaceae</taxon>
        <taxon>Microcoleus</taxon>
        <taxon>Microcoleus anatoxicus</taxon>
    </lineage>
</organism>
<sequence length="91" mass="10111">MSNLSNTPGGGDLPDRFRNVGEQIQAFFDFAENNPDRAVPFFVNIWETQASLTTRALALQGLGVAAKHYRVKEAFADWDVLKDIAKEVKGK</sequence>
<reference evidence="1 2" key="1">
    <citation type="journal article" date="2020" name="Harmful Algae">
        <title>Molecular and morphological characterization of a novel dihydroanatoxin-a producing Microcoleus species (cyanobacteria) from the Russian River, California, USA.</title>
        <authorList>
            <person name="Conklin K.Y."/>
            <person name="Stancheva R."/>
            <person name="Otten T.G."/>
            <person name="Fadness R."/>
            <person name="Boyer G.L."/>
            <person name="Read B."/>
            <person name="Zhang X."/>
            <person name="Sheath R.G."/>
        </authorList>
    </citation>
    <scope>NUCLEOTIDE SEQUENCE [LARGE SCALE GENOMIC DNA]</scope>
    <source>
        <strain evidence="1 2">PTRS2</strain>
    </source>
</reference>
<keyword evidence="2" id="KW-1185">Reference proteome</keyword>
<name>A0ABU8YZ62_9CYAN</name>
<accession>A0ABU8YZ62</accession>
<evidence type="ECO:0000313" key="1">
    <source>
        <dbReference type="EMBL" id="MEK0189603.1"/>
    </source>
</evidence>
<feature type="non-terminal residue" evidence="1">
    <location>
        <position position="91"/>
    </location>
</feature>
<dbReference type="RefSeq" id="WP_340542726.1">
    <property type="nucleotide sequence ID" value="NZ_JBBLXS010001419.1"/>
</dbReference>
<dbReference type="Proteomes" id="UP001384579">
    <property type="component" value="Unassembled WGS sequence"/>
</dbReference>
<protein>
    <recommendedName>
        <fullName evidence="3">HEAT repeat domain-containing protein</fullName>
    </recommendedName>
</protein>